<dbReference type="Pfam" id="PF12900">
    <property type="entry name" value="Pyridox_ox_2"/>
    <property type="match status" value="1"/>
</dbReference>
<comment type="caution">
    <text evidence="1">The sequence shown here is derived from an EMBL/GenBank/DDBJ whole genome shotgun (WGS) entry which is preliminary data.</text>
</comment>
<dbReference type="InterPro" id="IPR012349">
    <property type="entry name" value="Split_barrel_FMN-bd"/>
</dbReference>
<dbReference type="SUPFAM" id="SSF50475">
    <property type="entry name" value="FMN-binding split barrel"/>
    <property type="match status" value="1"/>
</dbReference>
<keyword evidence="2" id="KW-1185">Reference proteome</keyword>
<dbReference type="RefSeq" id="WP_107036558.1">
    <property type="nucleotide sequence ID" value="NZ_CAOMZA010000019.1"/>
</dbReference>
<dbReference type="Proteomes" id="UP000244925">
    <property type="component" value="Unassembled WGS sequence"/>
</dbReference>
<dbReference type="PANTHER" id="PTHR34071:SF2">
    <property type="entry name" value="FLAVIN-NUCLEOTIDE-BINDING PROTEIN"/>
    <property type="match status" value="1"/>
</dbReference>
<gene>
    <name evidence="1" type="ORF">C5O25_09635</name>
</gene>
<proteinExistence type="predicted"/>
<protein>
    <submittedName>
        <fullName evidence="1">3-hydroxymethylcephem carbamoyltransferase</fullName>
    </submittedName>
</protein>
<reference evidence="2" key="1">
    <citation type="submission" date="2018-02" db="EMBL/GenBank/DDBJ databases">
        <authorList>
            <person name="Clavel T."/>
            <person name="Strowig T."/>
        </authorList>
    </citation>
    <scope>NUCLEOTIDE SEQUENCE [LARGE SCALE GENOMIC DNA]</scope>
    <source>
        <strain evidence="2">DSM 100764</strain>
    </source>
</reference>
<dbReference type="AlphaFoldDB" id="A0A2V1IUX0"/>
<accession>A0A2V1IUX0</accession>
<evidence type="ECO:0000313" key="2">
    <source>
        <dbReference type="Proteomes" id="UP000244925"/>
    </source>
</evidence>
<dbReference type="GO" id="GO:0016740">
    <property type="term" value="F:transferase activity"/>
    <property type="evidence" value="ECO:0007669"/>
    <property type="project" value="UniProtKB-KW"/>
</dbReference>
<dbReference type="EMBL" id="PUBV01000021">
    <property type="protein sequence ID" value="PWB06675.1"/>
    <property type="molecule type" value="Genomic_DNA"/>
</dbReference>
<name>A0A2V1IUX0_9BACT</name>
<dbReference type="PANTHER" id="PTHR34071">
    <property type="entry name" value="5-NITROIMIDAZOLE ANTIBIOTICS RESISTANCE PROTEIN, NIMA-FAMILY-RELATED PROTEIN-RELATED"/>
    <property type="match status" value="1"/>
</dbReference>
<dbReference type="InterPro" id="IPR024747">
    <property type="entry name" value="Pyridox_Oxase-rel"/>
</dbReference>
<keyword evidence="1" id="KW-0808">Transferase</keyword>
<dbReference type="Gene3D" id="2.30.110.10">
    <property type="entry name" value="Electron Transport, Fmn-binding Protein, Chain A"/>
    <property type="match status" value="1"/>
</dbReference>
<organism evidence="1 2">
    <name type="scientific">Paramuribaculum intestinale</name>
    <dbReference type="NCBI Taxonomy" id="2094151"/>
    <lineage>
        <taxon>Bacteria</taxon>
        <taxon>Pseudomonadati</taxon>
        <taxon>Bacteroidota</taxon>
        <taxon>Bacteroidia</taxon>
        <taxon>Bacteroidales</taxon>
        <taxon>Muribaculaceae</taxon>
        <taxon>Paramuribaculum</taxon>
    </lineage>
</organism>
<evidence type="ECO:0000313" key="1">
    <source>
        <dbReference type="EMBL" id="PWB06675.1"/>
    </source>
</evidence>
<sequence>MRKASRQKGSEWALEVFDKAPYVTVSMTRTDGTPYGLPLSLVRKDQRIFYFHCAGEGEKLDCLKVNPVVSLSAVSKCTPKFEEEKNNYTEYYHSAIAVGKAEIVDNDCEKIEALRLICQRFLPQYMDRFDEAITRSLGITTVVRITLTEPPVGKSKQ</sequence>